<evidence type="ECO:0000313" key="6">
    <source>
        <dbReference type="EMBL" id="CAK7911567.1"/>
    </source>
</evidence>
<keyword evidence="7" id="KW-1185">Reference proteome</keyword>
<dbReference type="NCBIfam" id="TIGR00040">
    <property type="entry name" value="yfcE"/>
    <property type="match status" value="1"/>
</dbReference>
<dbReference type="Gene3D" id="3.60.21.10">
    <property type="match status" value="2"/>
</dbReference>
<feature type="compositionally biased region" description="Acidic residues" evidence="4">
    <location>
        <begin position="168"/>
        <end position="193"/>
    </location>
</feature>
<dbReference type="InterPro" id="IPR029052">
    <property type="entry name" value="Metallo-depent_PP-like"/>
</dbReference>
<dbReference type="SUPFAM" id="SSF56300">
    <property type="entry name" value="Metallo-dependent phosphatases"/>
    <property type="match status" value="1"/>
</dbReference>
<organism evidence="6 7">
    <name type="scientific">[Candida] anglica</name>
    <dbReference type="NCBI Taxonomy" id="148631"/>
    <lineage>
        <taxon>Eukaryota</taxon>
        <taxon>Fungi</taxon>
        <taxon>Dikarya</taxon>
        <taxon>Ascomycota</taxon>
        <taxon>Saccharomycotina</taxon>
        <taxon>Pichiomycetes</taxon>
        <taxon>Debaryomycetaceae</taxon>
        <taxon>Kurtzmaniella</taxon>
    </lineage>
</organism>
<evidence type="ECO:0000259" key="5">
    <source>
        <dbReference type="Pfam" id="PF12850"/>
    </source>
</evidence>
<dbReference type="InterPro" id="IPR024654">
    <property type="entry name" value="Calcineurin-like_PHP_lpxH"/>
</dbReference>
<gene>
    <name evidence="6" type="primary">VPS29</name>
    <name evidence="6" type="ORF">CAAN4_F03070</name>
</gene>
<feature type="domain" description="Calcineurin-like phosphoesterase" evidence="5">
    <location>
        <begin position="39"/>
        <end position="161"/>
    </location>
</feature>
<dbReference type="Pfam" id="PF12850">
    <property type="entry name" value="Metallophos_2"/>
    <property type="match status" value="1"/>
</dbReference>
<dbReference type="EMBL" id="OZ004258">
    <property type="protein sequence ID" value="CAK7911567.1"/>
    <property type="molecule type" value="Genomic_DNA"/>
</dbReference>
<comment type="similarity">
    <text evidence="1 3">Belongs to the VPS29 family.</text>
</comment>
<dbReference type="PANTHER" id="PTHR11124">
    <property type="entry name" value="VACUOLAR SORTING PROTEIN VPS29"/>
    <property type="match status" value="1"/>
</dbReference>
<feature type="compositionally biased region" description="Basic and acidic residues" evidence="4">
    <location>
        <begin position="214"/>
        <end position="226"/>
    </location>
</feature>
<accession>A0ABP0EJ18</accession>
<proteinExistence type="inferred from homology"/>
<name>A0ABP0EJ18_9ASCO</name>
<feature type="compositionally biased region" description="Low complexity" evidence="4">
    <location>
        <begin position="202"/>
        <end position="213"/>
    </location>
</feature>
<reference evidence="6 7" key="1">
    <citation type="submission" date="2024-01" db="EMBL/GenBank/DDBJ databases">
        <authorList>
            <consortium name="Genoscope - CEA"/>
            <person name="William W."/>
        </authorList>
    </citation>
    <scope>NUCLEOTIDE SEQUENCE [LARGE SCALE GENOMIC DNA]</scope>
    <source>
        <strain evidence="6 7">29B2s-10</strain>
    </source>
</reference>
<evidence type="ECO:0000256" key="2">
    <source>
        <dbReference type="ARBA" id="ARBA00017767"/>
    </source>
</evidence>
<sequence length="283" mass="31606">MLTLAIGDIYIPDRALNLPPKFCKLLCPNPGTYPSNNKISKVICLGNITQSHETLEFLYNLSPSLNLVRGEMDDPQLLAQQLSSLSSVETQVPLYQTTTHDNLKIGFTNGHQVVPKNDPLSLLTLARELDVDILIWGGTHKVEAYTLDGKFFINPGSATGALSFDWPEQYEDEDEDEEEDEEEEEEEETERDDEQNGKSTTEELSNSENNIESGSKDNIKDGNDGAELKEDTKIDADAEIPAILEDPIPSFCLLDTKDSTCTLYIYTYLNGEVKVDKVSYTKE</sequence>
<evidence type="ECO:0000256" key="3">
    <source>
        <dbReference type="RuleBase" id="RU362040"/>
    </source>
</evidence>
<dbReference type="Proteomes" id="UP001497600">
    <property type="component" value="Chromosome F"/>
</dbReference>
<evidence type="ECO:0000256" key="1">
    <source>
        <dbReference type="ARBA" id="ARBA00005945"/>
    </source>
</evidence>
<evidence type="ECO:0000313" key="7">
    <source>
        <dbReference type="Proteomes" id="UP001497600"/>
    </source>
</evidence>
<dbReference type="InterPro" id="IPR000979">
    <property type="entry name" value="Phosphodiesterase_MJ0936/Vps29"/>
</dbReference>
<feature type="region of interest" description="Disordered" evidence="4">
    <location>
        <begin position="162"/>
        <end position="226"/>
    </location>
</feature>
<evidence type="ECO:0000256" key="4">
    <source>
        <dbReference type="SAM" id="MobiDB-lite"/>
    </source>
</evidence>
<protein>
    <recommendedName>
        <fullName evidence="2 3">Vacuolar protein sorting-associated protein 29</fullName>
    </recommendedName>
</protein>